<feature type="chain" id="PRO_5046989396" evidence="2">
    <location>
        <begin position="20"/>
        <end position="76"/>
    </location>
</feature>
<dbReference type="EMBL" id="JBHSJH010000002">
    <property type="protein sequence ID" value="MFC4892286.1"/>
    <property type="molecule type" value="Genomic_DNA"/>
</dbReference>
<dbReference type="Proteomes" id="UP001595926">
    <property type="component" value="Unassembled WGS sequence"/>
</dbReference>
<accession>A0ABV9TBU6</accession>
<keyword evidence="4" id="KW-1185">Reference proteome</keyword>
<sequence>MKKILFTIIVITLPMVSFSGPVSVTDQITNNGVVQSNIDKNTVNNAYSIYKKWRSSQEQSEDPDAPQFDDEDEQRS</sequence>
<feature type="compositionally biased region" description="Acidic residues" evidence="1">
    <location>
        <begin position="59"/>
        <end position="76"/>
    </location>
</feature>
<feature type="signal peptide" evidence="2">
    <location>
        <begin position="1"/>
        <end position="19"/>
    </location>
</feature>
<reference evidence="4" key="1">
    <citation type="journal article" date="2019" name="Int. J. Syst. Evol. Microbiol.">
        <title>The Global Catalogue of Microorganisms (GCM) 10K type strain sequencing project: providing services to taxonomists for standard genome sequencing and annotation.</title>
        <authorList>
            <consortium name="The Broad Institute Genomics Platform"/>
            <consortium name="The Broad Institute Genome Sequencing Center for Infectious Disease"/>
            <person name="Wu L."/>
            <person name="Ma J."/>
        </authorList>
    </citation>
    <scope>NUCLEOTIDE SEQUENCE [LARGE SCALE GENOMIC DNA]</scope>
    <source>
        <strain evidence="4">CGMCC 1.13718</strain>
    </source>
</reference>
<dbReference type="RefSeq" id="WP_119329697.1">
    <property type="nucleotide sequence ID" value="NZ_JBHSJH010000002.1"/>
</dbReference>
<evidence type="ECO:0000313" key="4">
    <source>
        <dbReference type="Proteomes" id="UP001595926"/>
    </source>
</evidence>
<feature type="region of interest" description="Disordered" evidence="1">
    <location>
        <begin position="53"/>
        <end position="76"/>
    </location>
</feature>
<gene>
    <name evidence="3" type="ORF">ACFPDQ_04410</name>
</gene>
<evidence type="ECO:0000313" key="3">
    <source>
        <dbReference type="EMBL" id="MFC4892286.1"/>
    </source>
</evidence>
<protein>
    <submittedName>
        <fullName evidence="3">Uncharacterized protein</fullName>
    </submittedName>
</protein>
<evidence type="ECO:0000256" key="1">
    <source>
        <dbReference type="SAM" id="MobiDB-lite"/>
    </source>
</evidence>
<evidence type="ECO:0000256" key="2">
    <source>
        <dbReference type="SAM" id="SignalP"/>
    </source>
</evidence>
<keyword evidence="2" id="KW-0732">Signal</keyword>
<comment type="caution">
    <text evidence="3">The sequence shown here is derived from an EMBL/GenBank/DDBJ whole genome shotgun (WGS) entry which is preliminary data.</text>
</comment>
<name>A0ABV9TBU6_9GAMM</name>
<organism evidence="3 4">
    <name type="scientific">Pseudofrancisella aestuarii</name>
    <dbReference type="NCBI Taxonomy" id="2670347"/>
    <lineage>
        <taxon>Bacteria</taxon>
        <taxon>Pseudomonadati</taxon>
        <taxon>Pseudomonadota</taxon>
        <taxon>Gammaproteobacteria</taxon>
        <taxon>Thiotrichales</taxon>
        <taxon>Francisellaceae</taxon>
        <taxon>Pseudofrancisella</taxon>
    </lineage>
</organism>
<proteinExistence type="predicted"/>